<reference evidence="2" key="1">
    <citation type="submission" date="2023-02" db="EMBL/GenBank/DDBJ databases">
        <title>Genome of toxic invasive species Heracleum sosnowskyi carries increased number of genes despite the absence of recent whole-genome duplications.</title>
        <authorList>
            <person name="Schelkunov M."/>
            <person name="Shtratnikova V."/>
            <person name="Makarenko M."/>
            <person name="Klepikova A."/>
            <person name="Omelchenko D."/>
            <person name="Novikova G."/>
            <person name="Obukhova E."/>
            <person name="Bogdanov V."/>
            <person name="Penin A."/>
            <person name="Logacheva M."/>
        </authorList>
    </citation>
    <scope>NUCLEOTIDE SEQUENCE</scope>
    <source>
        <strain evidence="2">Hsosn_3</strain>
        <tissue evidence="2">Leaf</tissue>
    </source>
</reference>
<evidence type="ECO:0000313" key="3">
    <source>
        <dbReference type="Proteomes" id="UP001237642"/>
    </source>
</evidence>
<sequence length="392" mass="43375">MIVNLGHRGGSRIDGGSMSRRGNERDHEPHLRSDDLYDASSEDSEEDDQYDDANASGNNDYEAGDHDGEDGGGSDIEGEGGDTDTDDGDDISYSKRGFSLGAYADVPQNPHPIRMAKKVIDNPTASRTLLALMRIYWPAGCVCTLDIDRCHPHWWRFIRKKFFDILKETGEEPGEYHLFLKMNTDKNGVCASGEVGVMMERYIQLCEKENVDPNNAPIQTWAKAVGVRKNSIVGVPRTKASDIIPIERSRKRRRRRKDEESGASTNGMPSVLHMADDFLIHAVDQTVAYASAHPEEFGLAPEQVSMFTKSVSMAEGEGELPSNHPLSMRTMTELVQVMLSVLTDIQACQQPDKNNGKGKSVLRDDDCPGSDDDDIRHPPHSPLADQCENGLD</sequence>
<dbReference type="AlphaFoldDB" id="A0AAD8GQT8"/>
<organism evidence="2 3">
    <name type="scientific">Heracleum sosnowskyi</name>
    <dbReference type="NCBI Taxonomy" id="360622"/>
    <lineage>
        <taxon>Eukaryota</taxon>
        <taxon>Viridiplantae</taxon>
        <taxon>Streptophyta</taxon>
        <taxon>Embryophyta</taxon>
        <taxon>Tracheophyta</taxon>
        <taxon>Spermatophyta</taxon>
        <taxon>Magnoliopsida</taxon>
        <taxon>eudicotyledons</taxon>
        <taxon>Gunneridae</taxon>
        <taxon>Pentapetalae</taxon>
        <taxon>asterids</taxon>
        <taxon>campanulids</taxon>
        <taxon>Apiales</taxon>
        <taxon>Apiaceae</taxon>
        <taxon>Apioideae</taxon>
        <taxon>apioid superclade</taxon>
        <taxon>Tordylieae</taxon>
        <taxon>Tordyliinae</taxon>
        <taxon>Heracleum</taxon>
    </lineage>
</organism>
<feature type="compositionally biased region" description="Basic and acidic residues" evidence="1">
    <location>
        <begin position="21"/>
        <end position="35"/>
    </location>
</feature>
<keyword evidence="3" id="KW-1185">Reference proteome</keyword>
<feature type="compositionally biased region" description="Acidic residues" evidence="1">
    <location>
        <begin position="67"/>
        <end position="90"/>
    </location>
</feature>
<reference evidence="2" key="2">
    <citation type="submission" date="2023-05" db="EMBL/GenBank/DDBJ databases">
        <authorList>
            <person name="Schelkunov M.I."/>
        </authorList>
    </citation>
    <scope>NUCLEOTIDE SEQUENCE</scope>
    <source>
        <strain evidence="2">Hsosn_3</strain>
        <tissue evidence="2">Leaf</tissue>
    </source>
</reference>
<name>A0AAD8GQT8_9APIA</name>
<dbReference type="EMBL" id="JAUIZM010000013">
    <property type="protein sequence ID" value="KAK1353437.1"/>
    <property type="molecule type" value="Genomic_DNA"/>
</dbReference>
<dbReference type="Proteomes" id="UP001237642">
    <property type="component" value="Unassembled WGS sequence"/>
</dbReference>
<feature type="region of interest" description="Disordered" evidence="1">
    <location>
        <begin position="349"/>
        <end position="392"/>
    </location>
</feature>
<evidence type="ECO:0000256" key="1">
    <source>
        <dbReference type="SAM" id="MobiDB-lite"/>
    </source>
</evidence>
<gene>
    <name evidence="2" type="ORF">POM88_052572</name>
</gene>
<feature type="region of interest" description="Disordered" evidence="1">
    <location>
        <begin position="1"/>
        <end position="91"/>
    </location>
</feature>
<proteinExistence type="predicted"/>
<feature type="compositionally biased region" description="Acidic residues" evidence="1">
    <location>
        <begin position="36"/>
        <end position="51"/>
    </location>
</feature>
<evidence type="ECO:0000313" key="2">
    <source>
        <dbReference type="EMBL" id="KAK1353437.1"/>
    </source>
</evidence>
<feature type="region of interest" description="Disordered" evidence="1">
    <location>
        <begin position="243"/>
        <end position="269"/>
    </location>
</feature>
<accession>A0AAD8GQT8</accession>
<protein>
    <submittedName>
        <fullName evidence="2">Uncharacterized protein</fullName>
    </submittedName>
</protein>
<comment type="caution">
    <text evidence="2">The sequence shown here is derived from an EMBL/GenBank/DDBJ whole genome shotgun (WGS) entry which is preliminary data.</text>
</comment>